<accession>A0ACD3AR53</accession>
<organism evidence="1 2">
    <name type="scientific">Pluteus cervinus</name>
    <dbReference type="NCBI Taxonomy" id="181527"/>
    <lineage>
        <taxon>Eukaryota</taxon>
        <taxon>Fungi</taxon>
        <taxon>Dikarya</taxon>
        <taxon>Basidiomycota</taxon>
        <taxon>Agaricomycotina</taxon>
        <taxon>Agaricomycetes</taxon>
        <taxon>Agaricomycetidae</taxon>
        <taxon>Agaricales</taxon>
        <taxon>Pluteineae</taxon>
        <taxon>Pluteaceae</taxon>
        <taxon>Pluteus</taxon>
    </lineage>
</organism>
<protein>
    <submittedName>
        <fullName evidence="1">Uncharacterized protein</fullName>
    </submittedName>
</protein>
<evidence type="ECO:0000313" key="1">
    <source>
        <dbReference type="EMBL" id="TFK67759.1"/>
    </source>
</evidence>
<sequence length="677" mass="76104">MTERPQPPPLATEEHDDLPIILRKAFAFKPGFSIQSPEAEQHPYHGTLPFDFYDRHLDANLALKRVVVSPLVPKYLADKVDSTLADLKHRKIGPLPLRPSTIGQFNAPVYEELLDGIISPQDLAIRYLHSYGNVIPALASSWIVHPLATQYFSTLRFDGRRSETPGSGVDMVHEYTLRFKPFDQQRQQVISSIDDQTKAALRDLAGKHVFTCLFLPMCAETEELFRGMDDLIGTIPSPAYTTTGSPSVTTPVNPPCDAKKTSWTIPPPVNEPEQRKEASRQRSQDIRPSLRQEGTSEFEEMKTLTPAGLLHHVWHRSVAENTTLILISCGNYERIGIRHRASQTLLLSELLDISRFDKPSYGQVHFGLFLSAISDALDRHEQTYIRPPPAKRSTPDTESRDLRRSKRIKVQRGMSKIQSEISPKKSSQSVWKALPSRPLGLVSVKFGPLNSPVVTACLRTGGTLSGTRVGANTKTWKKCYKIRECFSLILDSDLSFGATGRLHSAHLEVENVDGKSSIEVVVKAAIDPSLRKRLRKEYAIYRHLWKHQVSSIPAVYGLLEDSDDMVTFLVLQKLRMSFRDREPFDTAGGLLLCVTHEERSLCLAALRKIHEAGVLHRDLRAENILIADDGTPMIIDFDRAQFNPEPEQTKYEMGRFQEVLDGKVVGKVIFFSTSSDN</sequence>
<keyword evidence="2" id="KW-1185">Reference proteome</keyword>
<gene>
    <name evidence="1" type="ORF">BDN72DRAFT_842608</name>
</gene>
<evidence type="ECO:0000313" key="2">
    <source>
        <dbReference type="Proteomes" id="UP000308600"/>
    </source>
</evidence>
<reference evidence="1 2" key="1">
    <citation type="journal article" date="2019" name="Nat. Ecol. Evol.">
        <title>Megaphylogeny resolves global patterns of mushroom evolution.</title>
        <authorList>
            <person name="Varga T."/>
            <person name="Krizsan K."/>
            <person name="Foldi C."/>
            <person name="Dima B."/>
            <person name="Sanchez-Garcia M."/>
            <person name="Sanchez-Ramirez S."/>
            <person name="Szollosi G.J."/>
            <person name="Szarkandi J.G."/>
            <person name="Papp V."/>
            <person name="Albert L."/>
            <person name="Andreopoulos W."/>
            <person name="Angelini C."/>
            <person name="Antonin V."/>
            <person name="Barry K.W."/>
            <person name="Bougher N.L."/>
            <person name="Buchanan P."/>
            <person name="Buyck B."/>
            <person name="Bense V."/>
            <person name="Catcheside P."/>
            <person name="Chovatia M."/>
            <person name="Cooper J."/>
            <person name="Damon W."/>
            <person name="Desjardin D."/>
            <person name="Finy P."/>
            <person name="Geml J."/>
            <person name="Haridas S."/>
            <person name="Hughes K."/>
            <person name="Justo A."/>
            <person name="Karasinski D."/>
            <person name="Kautmanova I."/>
            <person name="Kiss B."/>
            <person name="Kocsube S."/>
            <person name="Kotiranta H."/>
            <person name="LaButti K.M."/>
            <person name="Lechner B.E."/>
            <person name="Liimatainen K."/>
            <person name="Lipzen A."/>
            <person name="Lukacs Z."/>
            <person name="Mihaltcheva S."/>
            <person name="Morgado L.N."/>
            <person name="Niskanen T."/>
            <person name="Noordeloos M.E."/>
            <person name="Ohm R.A."/>
            <person name="Ortiz-Santana B."/>
            <person name="Ovrebo C."/>
            <person name="Racz N."/>
            <person name="Riley R."/>
            <person name="Savchenko A."/>
            <person name="Shiryaev A."/>
            <person name="Soop K."/>
            <person name="Spirin V."/>
            <person name="Szebenyi C."/>
            <person name="Tomsovsky M."/>
            <person name="Tulloss R.E."/>
            <person name="Uehling J."/>
            <person name="Grigoriev I.V."/>
            <person name="Vagvolgyi C."/>
            <person name="Papp T."/>
            <person name="Martin F.M."/>
            <person name="Miettinen O."/>
            <person name="Hibbett D.S."/>
            <person name="Nagy L.G."/>
        </authorList>
    </citation>
    <scope>NUCLEOTIDE SEQUENCE [LARGE SCALE GENOMIC DNA]</scope>
    <source>
        <strain evidence="1 2">NL-1719</strain>
    </source>
</reference>
<dbReference type="EMBL" id="ML208367">
    <property type="protein sequence ID" value="TFK67759.1"/>
    <property type="molecule type" value="Genomic_DNA"/>
</dbReference>
<proteinExistence type="predicted"/>
<dbReference type="Proteomes" id="UP000308600">
    <property type="component" value="Unassembled WGS sequence"/>
</dbReference>
<name>A0ACD3AR53_9AGAR</name>